<feature type="transmembrane region" description="Helical" evidence="1">
    <location>
        <begin position="359"/>
        <end position="379"/>
    </location>
</feature>
<feature type="transmembrane region" description="Helical" evidence="1">
    <location>
        <begin position="64"/>
        <end position="81"/>
    </location>
</feature>
<feature type="domain" description="TraG N-terminal Proteobacteria" evidence="2">
    <location>
        <begin position="5"/>
        <end position="126"/>
    </location>
</feature>
<dbReference type="EMBL" id="DAAOYJ010000041">
    <property type="protein sequence ID" value="HAD4227306.1"/>
    <property type="molecule type" value="Genomic_DNA"/>
</dbReference>
<dbReference type="AlphaFoldDB" id="A0A714MP50"/>
<keyword evidence="1" id="KW-1133">Transmembrane helix</keyword>
<dbReference type="InterPro" id="IPR012931">
    <property type="entry name" value="TraG_N_Proteobacteria"/>
</dbReference>
<gene>
    <name evidence="3" type="ORF">G1S58_23945</name>
</gene>
<evidence type="ECO:0000256" key="1">
    <source>
        <dbReference type="SAM" id="Phobius"/>
    </source>
</evidence>
<reference evidence="3" key="1">
    <citation type="journal article" date="2018" name="Genome Biol.">
        <title>SKESA: strategic k-mer extension for scrupulous assemblies.</title>
        <authorList>
            <person name="Souvorov A."/>
            <person name="Agarwala R."/>
            <person name="Lipman D.J."/>
        </authorList>
    </citation>
    <scope>NUCLEOTIDE SEQUENCE</scope>
    <source>
        <strain evidence="3">CT18</strain>
    </source>
</reference>
<keyword evidence="1" id="KW-0812">Transmembrane</keyword>
<name>A0A714MP50_SALTI</name>
<sequence>MDYNIYTVGDIEFVWSALNGIALIFSQYTGVKAFLTTAAVLAGASLFYKTWLWLLNPTKAEVPIFSWILGLILFSMAIVRVDVTIESVKSGEVRNVDGIPIFIAAMGTVTTNLSQGLLKDYKTAFDPLAPIDFAATTLDDDITLGPMIRFVKFLQWGGDSQGYCSAFPEPASGLGAMNVCATVQSLAYNCLKGTQNSSAKIAGKETIFNDIFSANIVDSMERINQAMKGSLKNASANIVGVNSSKSATCEEVWSTVKQVTSTPEARQTIALIGQTNGILAPDEAGGAASGASFTDVMASANGMYGKAIGAYDATLSLFIMNELRNGASKYKTPLGLASDMQLFEASLKRTNTMASQGQLWLQLSGAAIAFLEMFAYMVAPFA</sequence>
<protein>
    <submittedName>
        <fullName evidence="3">Conjugal transfer protein TraG</fullName>
    </submittedName>
</protein>
<evidence type="ECO:0000259" key="2">
    <source>
        <dbReference type="Pfam" id="PF07916"/>
    </source>
</evidence>
<reference evidence="3" key="2">
    <citation type="submission" date="2019-01" db="EMBL/GenBank/DDBJ databases">
        <authorList>
            <consortium name="NCBI Pathogen Detection Project"/>
        </authorList>
    </citation>
    <scope>NUCLEOTIDE SEQUENCE</scope>
    <source>
        <strain evidence="3">CT18</strain>
    </source>
</reference>
<proteinExistence type="predicted"/>
<organism evidence="3">
    <name type="scientific">Salmonella enterica subsp. enterica serovar Typhi str. CT18</name>
    <dbReference type="NCBI Taxonomy" id="220341"/>
    <lineage>
        <taxon>Bacteria</taxon>
        <taxon>Pseudomonadati</taxon>
        <taxon>Pseudomonadota</taxon>
        <taxon>Gammaproteobacteria</taxon>
        <taxon>Enterobacterales</taxon>
        <taxon>Enterobacteriaceae</taxon>
        <taxon>Salmonella</taxon>
    </lineage>
</organism>
<dbReference type="Pfam" id="PF07916">
    <property type="entry name" value="TraG_N"/>
    <property type="match status" value="1"/>
</dbReference>
<evidence type="ECO:0000313" key="3">
    <source>
        <dbReference type="EMBL" id="HAD4227306.1"/>
    </source>
</evidence>
<keyword evidence="1" id="KW-0472">Membrane</keyword>
<comment type="caution">
    <text evidence="3">The sequence shown here is derived from an EMBL/GenBank/DDBJ whole genome shotgun (WGS) entry which is preliminary data.</text>
</comment>
<feature type="non-terminal residue" evidence="3">
    <location>
        <position position="382"/>
    </location>
</feature>
<accession>A0A714MP50</accession>
<feature type="transmembrane region" description="Helical" evidence="1">
    <location>
        <begin position="33"/>
        <end position="52"/>
    </location>
</feature>